<accession>A0A9W8DHQ7</accession>
<sequence length="300" mass="33877">MPTAPPSSLVPLSDRLLNLAKEAQFSWWLGHVIVLVFGLLYYIRRPFDAGAESYYYCAYVGAFVSYVIVIYKTYGPPQINIAFLQRMILDENVQYFALAFYWWTQPTIYVSLLPFVVFSLFHSIGYLRRVVIPVFYPNVANEIKNATTTTKSSSSSSSKDNSSKSSLVDLKKLSLPAKVSTILGDWYNKYYLDAFSAIALWEVAIIELWLLLGALTFQTPFLAPLVYGQFLRFRYQLSLPTRNAFGKVRITLDKYLNSPQVPESVSSIYISVRDFLIRTGDQITNTQPRASSSSSAGSSS</sequence>
<feature type="transmembrane region" description="Helical" evidence="6">
    <location>
        <begin position="55"/>
        <end position="74"/>
    </location>
</feature>
<dbReference type="GO" id="GO:0071786">
    <property type="term" value="P:endoplasmic reticulum tubular network organization"/>
    <property type="evidence" value="ECO:0007669"/>
    <property type="project" value="TreeGrafter"/>
</dbReference>
<dbReference type="AlphaFoldDB" id="A0A9W8DHQ7"/>
<evidence type="ECO:0000313" key="7">
    <source>
        <dbReference type="EMBL" id="KAJ1909712.1"/>
    </source>
</evidence>
<dbReference type="EMBL" id="JANBPU010000701">
    <property type="protein sequence ID" value="KAJ1909712.1"/>
    <property type="molecule type" value="Genomic_DNA"/>
</dbReference>
<dbReference type="GO" id="GO:0005783">
    <property type="term" value="C:endoplasmic reticulum"/>
    <property type="evidence" value="ECO:0007669"/>
    <property type="project" value="TreeGrafter"/>
</dbReference>
<keyword evidence="5 6" id="KW-0472">Membrane</keyword>
<reference evidence="7" key="1">
    <citation type="submission" date="2022-07" db="EMBL/GenBank/DDBJ databases">
        <title>Phylogenomic reconstructions and comparative analyses of Kickxellomycotina fungi.</title>
        <authorList>
            <person name="Reynolds N.K."/>
            <person name="Stajich J.E."/>
            <person name="Barry K."/>
            <person name="Grigoriev I.V."/>
            <person name="Crous P."/>
            <person name="Smith M.E."/>
        </authorList>
    </citation>
    <scope>NUCLEOTIDE SEQUENCE</scope>
    <source>
        <strain evidence="7">NBRC 100468</strain>
    </source>
</reference>
<feature type="transmembrane region" description="Helical" evidence="6">
    <location>
        <begin position="190"/>
        <end position="212"/>
    </location>
</feature>
<gene>
    <name evidence="7" type="primary">POM33</name>
    <name evidence="7" type="ORF">H4219_006357</name>
</gene>
<keyword evidence="4 6" id="KW-1133">Transmembrane helix</keyword>
<comment type="caution">
    <text evidence="7">The sequence shown here is derived from an EMBL/GenBank/DDBJ whole genome shotgun (WGS) entry which is preliminary data.</text>
</comment>
<evidence type="ECO:0000256" key="2">
    <source>
        <dbReference type="ARBA" id="ARBA00007322"/>
    </source>
</evidence>
<evidence type="ECO:0000256" key="1">
    <source>
        <dbReference type="ARBA" id="ARBA00004141"/>
    </source>
</evidence>
<comment type="similarity">
    <text evidence="2">Belongs to the PER33/POM33 family.</text>
</comment>
<dbReference type="InterPro" id="IPR005344">
    <property type="entry name" value="TMEM33/Pom33"/>
</dbReference>
<dbReference type="GO" id="GO:0016020">
    <property type="term" value="C:membrane"/>
    <property type="evidence" value="ECO:0007669"/>
    <property type="project" value="UniProtKB-SubCell"/>
</dbReference>
<dbReference type="GO" id="GO:0061024">
    <property type="term" value="P:membrane organization"/>
    <property type="evidence" value="ECO:0007669"/>
    <property type="project" value="TreeGrafter"/>
</dbReference>
<keyword evidence="8" id="KW-1185">Reference proteome</keyword>
<dbReference type="PANTHER" id="PTHR12703:SF4">
    <property type="entry name" value="TRANSMEMBRANE PROTEIN 33"/>
    <property type="match status" value="1"/>
</dbReference>
<proteinExistence type="inferred from homology"/>
<dbReference type="Pfam" id="PF03661">
    <property type="entry name" value="TMEM33_Pom33"/>
    <property type="match status" value="1"/>
</dbReference>
<dbReference type="Proteomes" id="UP001150538">
    <property type="component" value="Unassembled WGS sequence"/>
</dbReference>
<dbReference type="InterPro" id="IPR051645">
    <property type="entry name" value="PER33/POM33_regulator"/>
</dbReference>
<keyword evidence="3 6" id="KW-0812">Transmembrane</keyword>
<dbReference type="OrthoDB" id="5581259at2759"/>
<feature type="transmembrane region" description="Helical" evidence="6">
    <location>
        <begin position="25"/>
        <end position="43"/>
    </location>
</feature>
<feature type="transmembrane region" description="Helical" evidence="6">
    <location>
        <begin position="94"/>
        <end position="121"/>
    </location>
</feature>
<organism evidence="7 8">
    <name type="scientific">Mycoemilia scoparia</name>
    <dbReference type="NCBI Taxonomy" id="417184"/>
    <lineage>
        <taxon>Eukaryota</taxon>
        <taxon>Fungi</taxon>
        <taxon>Fungi incertae sedis</taxon>
        <taxon>Zoopagomycota</taxon>
        <taxon>Kickxellomycotina</taxon>
        <taxon>Kickxellomycetes</taxon>
        <taxon>Kickxellales</taxon>
        <taxon>Kickxellaceae</taxon>
        <taxon>Mycoemilia</taxon>
    </lineage>
</organism>
<name>A0A9W8DHQ7_9FUNG</name>
<evidence type="ECO:0000256" key="4">
    <source>
        <dbReference type="ARBA" id="ARBA00022989"/>
    </source>
</evidence>
<comment type="subcellular location">
    <subcellularLocation>
        <location evidence="1">Membrane</location>
        <topology evidence="1">Multi-pass membrane protein</topology>
    </subcellularLocation>
</comment>
<protein>
    <submittedName>
        <fullName evidence="7">Transmembrane nucleoporin</fullName>
    </submittedName>
</protein>
<evidence type="ECO:0000256" key="5">
    <source>
        <dbReference type="ARBA" id="ARBA00023136"/>
    </source>
</evidence>
<dbReference type="PANTHER" id="PTHR12703">
    <property type="entry name" value="TRANSMEMBRANE PROTEIN 33"/>
    <property type="match status" value="1"/>
</dbReference>
<evidence type="ECO:0000256" key="6">
    <source>
        <dbReference type="SAM" id="Phobius"/>
    </source>
</evidence>
<evidence type="ECO:0000313" key="8">
    <source>
        <dbReference type="Proteomes" id="UP001150538"/>
    </source>
</evidence>
<evidence type="ECO:0000256" key="3">
    <source>
        <dbReference type="ARBA" id="ARBA00022692"/>
    </source>
</evidence>